<dbReference type="OMA" id="PAMEFRI"/>
<keyword evidence="3" id="KW-1185">Reference proteome</keyword>
<gene>
    <name evidence="2" type="primary">Dsim\GD19761</name>
    <name evidence="2" type="ORF">Dsim_GD19761</name>
</gene>
<evidence type="ECO:0000256" key="1">
    <source>
        <dbReference type="SAM" id="MobiDB-lite"/>
    </source>
</evidence>
<organism evidence="2 3">
    <name type="scientific">Drosophila simulans</name>
    <name type="common">Fruit fly</name>
    <dbReference type="NCBI Taxonomy" id="7240"/>
    <lineage>
        <taxon>Eukaryota</taxon>
        <taxon>Metazoa</taxon>
        <taxon>Ecdysozoa</taxon>
        <taxon>Arthropoda</taxon>
        <taxon>Hexapoda</taxon>
        <taxon>Insecta</taxon>
        <taxon>Pterygota</taxon>
        <taxon>Neoptera</taxon>
        <taxon>Endopterygota</taxon>
        <taxon>Diptera</taxon>
        <taxon>Brachycera</taxon>
        <taxon>Muscomorpha</taxon>
        <taxon>Ephydroidea</taxon>
        <taxon>Drosophilidae</taxon>
        <taxon>Drosophila</taxon>
        <taxon>Sophophora</taxon>
    </lineage>
</organism>
<feature type="compositionally biased region" description="Basic and acidic residues" evidence="1">
    <location>
        <begin position="23"/>
        <end position="35"/>
    </location>
</feature>
<sequence length="172" mass="19155">MGEENWLGINNEIPATGENDNEFAEHGPPESGRTEPAMEFRIQLRTFNQFSGPFREVEILKAKQSRAPSKSDTVGSRNGELAEREPGIGKLPTRNTLDTARAQAPRKDAGFEIRDWDWGFGMRDTVSRARLYRQLRSSPESAGGSCHRPALLLLLAAPFAGFRQPLSTHFTT</sequence>
<accession>B4QW76</accession>
<dbReference type="HOGENOM" id="CLU_1556906_0_0_1"/>
<feature type="region of interest" description="Disordered" evidence="1">
    <location>
        <begin position="1"/>
        <end position="35"/>
    </location>
</feature>
<dbReference type="Proteomes" id="UP000000304">
    <property type="component" value="Chromosome 3R"/>
</dbReference>
<feature type="region of interest" description="Disordered" evidence="1">
    <location>
        <begin position="61"/>
        <end position="106"/>
    </location>
</feature>
<name>B4QW76_DROSI</name>
<evidence type="ECO:0000313" key="2">
    <source>
        <dbReference type="EMBL" id="EDX11675.1"/>
    </source>
</evidence>
<evidence type="ECO:0000313" key="3">
    <source>
        <dbReference type="Proteomes" id="UP000000304"/>
    </source>
</evidence>
<feature type="compositionally biased region" description="Polar residues" evidence="1">
    <location>
        <begin position="66"/>
        <end position="76"/>
    </location>
</feature>
<protein>
    <submittedName>
        <fullName evidence="2">GD19761</fullName>
    </submittedName>
</protein>
<reference evidence="2 3" key="1">
    <citation type="journal article" date="2007" name="Nature">
        <title>Evolution of genes and genomes on the Drosophila phylogeny.</title>
        <authorList>
            <consortium name="Drosophila 12 Genomes Consortium"/>
            <person name="Clark A.G."/>
            <person name="Eisen M.B."/>
            <person name="Smith D.R."/>
            <person name="Bergman C.M."/>
            <person name="Oliver B."/>
            <person name="Markow T.A."/>
            <person name="Kaufman T.C."/>
            <person name="Kellis M."/>
            <person name="Gelbart W."/>
            <person name="Iyer V.N."/>
            <person name="Pollard D.A."/>
            <person name="Sackton T.B."/>
            <person name="Larracuente A.M."/>
            <person name="Singh N.D."/>
            <person name="Abad J.P."/>
            <person name="Abt D.N."/>
            <person name="Adryan B."/>
            <person name="Aguade M."/>
            <person name="Akashi H."/>
            <person name="Anderson W.W."/>
            <person name="Aquadro C.F."/>
            <person name="Ardell D.H."/>
            <person name="Arguello R."/>
            <person name="Artieri C.G."/>
            <person name="Barbash D.A."/>
            <person name="Barker D."/>
            <person name="Barsanti P."/>
            <person name="Batterham P."/>
            <person name="Batzoglou S."/>
            <person name="Begun D."/>
            <person name="Bhutkar A."/>
            <person name="Blanco E."/>
            <person name="Bosak S.A."/>
            <person name="Bradley R.K."/>
            <person name="Brand A.D."/>
            <person name="Brent M.R."/>
            <person name="Brooks A.N."/>
            <person name="Brown R.H."/>
            <person name="Butlin R.K."/>
            <person name="Caggese C."/>
            <person name="Calvi B.R."/>
            <person name="Bernardo de Carvalho A."/>
            <person name="Caspi A."/>
            <person name="Castrezana S."/>
            <person name="Celniker S.E."/>
            <person name="Chang J.L."/>
            <person name="Chapple C."/>
            <person name="Chatterji S."/>
            <person name="Chinwalla A."/>
            <person name="Civetta A."/>
            <person name="Clifton S.W."/>
            <person name="Comeron J.M."/>
            <person name="Costello J.C."/>
            <person name="Coyne J.A."/>
            <person name="Daub J."/>
            <person name="David R.G."/>
            <person name="Delcher A.L."/>
            <person name="Delehaunty K."/>
            <person name="Do C.B."/>
            <person name="Ebling H."/>
            <person name="Edwards K."/>
            <person name="Eickbush T."/>
            <person name="Evans J.D."/>
            <person name="Filipski A."/>
            <person name="Findeiss S."/>
            <person name="Freyhult E."/>
            <person name="Fulton L."/>
            <person name="Fulton R."/>
            <person name="Garcia A.C."/>
            <person name="Gardiner A."/>
            <person name="Garfield D.A."/>
            <person name="Garvin B.E."/>
            <person name="Gibson G."/>
            <person name="Gilbert D."/>
            <person name="Gnerre S."/>
            <person name="Godfrey J."/>
            <person name="Good R."/>
            <person name="Gotea V."/>
            <person name="Gravely B."/>
            <person name="Greenberg A.J."/>
            <person name="Griffiths-Jones S."/>
            <person name="Gross S."/>
            <person name="Guigo R."/>
            <person name="Gustafson E.A."/>
            <person name="Haerty W."/>
            <person name="Hahn M.W."/>
            <person name="Halligan D.L."/>
            <person name="Halpern A.L."/>
            <person name="Halter G.M."/>
            <person name="Han M.V."/>
            <person name="Heger A."/>
            <person name="Hillier L."/>
            <person name="Hinrichs A.S."/>
            <person name="Holmes I."/>
            <person name="Hoskins R.A."/>
            <person name="Hubisz M.J."/>
            <person name="Hultmark D."/>
            <person name="Huntley M.A."/>
            <person name="Jaffe D.B."/>
            <person name="Jagadeeshan S."/>
            <person name="Jeck W.R."/>
            <person name="Johnson J."/>
            <person name="Jones C.D."/>
            <person name="Jordan W.C."/>
            <person name="Karpen G.H."/>
            <person name="Kataoka E."/>
            <person name="Keightley P.D."/>
            <person name="Kheradpour P."/>
            <person name="Kirkness E.F."/>
            <person name="Koerich L.B."/>
            <person name="Kristiansen K."/>
            <person name="Kudrna D."/>
            <person name="Kulathinal R.J."/>
            <person name="Kumar S."/>
            <person name="Kwok R."/>
            <person name="Lander E."/>
            <person name="Langley C.H."/>
            <person name="Lapoint R."/>
            <person name="Lazzaro B.P."/>
            <person name="Lee S.J."/>
            <person name="Levesque L."/>
            <person name="Li R."/>
            <person name="Lin C.F."/>
            <person name="Lin M.F."/>
            <person name="Lindblad-Toh K."/>
            <person name="Llopart A."/>
            <person name="Long M."/>
            <person name="Low L."/>
            <person name="Lozovsky E."/>
            <person name="Lu J."/>
            <person name="Luo M."/>
            <person name="Machado C.A."/>
            <person name="Makalowski W."/>
            <person name="Marzo M."/>
            <person name="Matsuda M."/>
            <person name="Matzkin L."/>
            <person name="McAllister B."/>
            <person name="McBride C.S."/>
            <person name="McKernan B."/>
            <person name="McKernan K."/>
            <person name="Mendez-Lago M."/>
            <person name="Minx P."/>
            <person name="Mollenhauer M.U."/>
            <person name="Montooth K."/>
            <person name="Mount S.M."/>
            <person name="Mu X."/>
            <person name="Myers E."/>
            <person name="Negre B."/>
            <person name="Newfeld S."/>
            <person name="Nielsen R."/>
            <person name="Noor M.A."/>
            <person name="O'Grady P."/>
            <person name="Pachter L."/>
            <person name="Papaceit M."/>
            <person name="Parisi M.J."/>
            <person name="Parisi M."/>
            <person name="Parts L."/>
            <person name="Pedersen J.S."/>
            <person name="Pesole G."/>
            <person name="Phillippy A.M."/>
            <person name="Ponting C.P."/>
            <person name="Pop M."/>
            <person name="Porcelli D."/>
            <person name="Powell J.R."/>
            <person name="Prohaska S."/>
            <person name="Pruitt K."/>
            <person name="Puig M."/>
            <person name="Quesneville H."/>
            <person name="Ram K.R."/>
            <person name="Rand D."/>
            <person name="Rasmussen M.D."/>
            <person name="Reed L.K."/>
            <person name="Reenan R."/>
            <person name="Reily A."/>
            <person name="Remington K.A."/>
            <person name="Rieger T.T."/>
            <person name="Ritchie M.G."/>
            <person name="Robin C."/>
            <person name="Rogers Y.H."/>
            <person name="Rohde C."/>
            <person name="Rozas J."/>
            <person name="Rubenfield M.J."/>
            <person name="Ruiz A."/>
            <person name="Russo S."/>
            <person name="Salzberg S.L."/>
            <person name="Sanchez-Gracia A."/>
            <person name="Saranga D.J."/>
            <person name="Sato H."/>
            <person name="Schaeffer S.W."/>
            <person name="Schatz M.C."/>
            <person name="Schlenke T."/>
            <person name="Schwartz R."/>
            <person name="Segarra C."/>
            <person name="Singh R.S."/>
            <person name="Sirot L."/>
            <person name="Sirota M."/>
            <person name="Sisneros N.B."/>
            <person name="Smith C.D."/>
            <person name="Smith T.F."/>
            <person name="Spieth J."/>
            <person name="Stage D.E."/>
            <person name="Stark A."/>
            <person name="Stephan W."/>
            <person name="Strausberg R.L."/>
            <person name="Strempel S."/>
            <person name="Sturgill D."/>
            <person name="Sutton G."/>
            <person name="Sutton G.G."/>
            <person name="Tao W."/>
            <person name="Teichmann S."/>
            <person name="Tobari Y.N."/>
            <person name="Tomimura Y."/>
            <person name="Tsolas J.M."/>
            <person name="Valente V.L."/>
            <person name="Venter E."/>
            <person name="Venter J.C."/>
            <person name="Vicario S."/>
            <person name="Vieira F.G."/>
            <person name="Vilella A.J."/>
            <person name="Villasante A."/>
            <person name="Walenz B."/>
            <person name="Wang J."/>
            <person name="Wasserman M."/>
            <person name="Watts T."/>
            <person name="Wilson D."/>
            <person name="Wilson R.K."/>
            <person name="Wing R.A."/>
            <person name="Wolfner M.F."/>
            <person name="Wong A."/>
            <person name="Wong G.K."/>
            <person name="Wu C.I."/>
            <person name="Wu G."/>
            <person name="Yamamoto D."/>
            <person name="Yang H.P."/>
            <person name="Yang S.P."/>
            <person name="Yorke J.A."/>
            <person name="Yoshida K."/>
            <person name="Zdobnov E."/>
            <person name="Zhang P."/>
            <person name="Zhang Y."/>
            <person name="Zimin A.V."/>
            <person name="Baldwin J."/>
            <person name="Abdouelleil A."/>
            <person name="Abdulkadir J."/>
            <person name="Abebe A."/>
            <person name="Abera B."/>
            <person name="Abreu J."/>
            <person name="Acer S.C."/>
            <person name="Aftuck L."/>
            <person name="Alexander A."/>
            <person name="An P."/>
            <person name="Anderson E."/>
            <person name="Anderson S."/>
            <person name="Arachi H."/>
            <person name="Azer M."/>
            <person name="Bachantsang P."/>
            <person name="Barry A."/>
            <person name="Bayul T."/>
            <person name="Berlin A."/>
            <person name="Bessette D."/>
            <person name="Bloom T."/>
            <person name="Blye J."/>
            <person name="Boguslavskiy L."/>
            <person name="Bonnet C."/>
            <person name="Boukhgalter B."/>
            <person name="Bourzgui I."/>
            <person name="Brown A."/>
            <person name="Cahill P."/>
            <person name="Channer S."/>
            <person name="Cheshatsang Y."/>
            <person name="Chuda L."/>
            <person name="Citroen M."/>
            <person name="Collymore A."/>
            <person name="Cooke P."/>
            <person name="Costello M."/>
            <person name="D'Aco K."/>
            <person name="Daza R."/>
            <person name="De Haan G."/>
            <person name="DeGray S."/>
            <person name="DeMaso C."/>
            <person name="Dhargay N."/>
            <person name="Dooley K."/>
            <person name="Dooley E."/>
            <person name="Doricent M."/>
            <person name="Dorje P."/>
            <person name="Dorjee K."/>
            <person name="Dupes A."/>
            <person name="Elong R."/>
            <person name="Falk J."/>
            <person name="Farina A."/>
            <person name="Faro S."/>
            <person name="Ferguson D."/>
            <person name="Fisher S."/>
            <person name="Foley C.D."/>
            <person name="Franke A."/>
            <person name="Friedrich D."/>
            <person name="Gadbois L."/>
            <person name="Gearin G."/>
            <person name="Gearin C.R."/>
            <person name="Giannoukos G."/>
            <person name="Goode T."/>
            <person name="Graham J."/>
            <person name="Grandbois E."/>
            <person name="Grewal S."/>
            <person name="Gyaltsen K."/>
            <person name="Hafez N."/>
            <person name="Hagos B."/>
            <person name="Hall J."/>
            <person name="Henson C."/>
            <person name="Hollinger A."/>
            <person name="Honan T."/>
            <person name="Huard M.D."/>
            <person name="Hughes L."/>
            <person name="Hurhula B."/>
            <person name="Husby M.E."/>
            <person name="Kamat A."/>
            <person name="Kanga B."/>
            <person name="Kashin S."/>
            <person name="Khazanovich D."/>
            <person name="Kisner P."/>
            <person name="Lance K."/>
            <person name="Lara M."/>
            <person name="Lee W."/>
            <person name="Lennon N."/>
            <person name="Letendre F."/>
            <person name="LeVine R."/>
            <person name="Lipovsky A."/>
            <person name="Liu X."/>
            <person name="Liu J."/>
            <person name="Liu S."/>
            <person name="Lokyitsang T."/>
            <person name="Lokyitsang Y."/>
            <person name="Lubonja R."/>
            <person name="Lui A."/>
            <person name="MacDonald P."/>
            <person name="Magnisalis V."/>
            <person name="Maru K."/>
            <person name="Matthews C."/>
            <person name="McCusker W."/>
            <person name="McDonough S."/>
            <person name="Mehta T."/>
            <person name="Meldrim J."/>
            <person name="Meneus L."/>
            <person name="Mihai O."/>
            <person name="Mihalev A."/>
            <person name="Mihova T."/>
            <person name="Mittelman R."/>
            <person name="Mlenga V."/>
            <person name="Montmayeur A."/>
            <person name="Mulrain L."/>
            <person name="Navidi A."/>
            <person name="Naylor J."/>
            <person name="Negash T."/>
            <person name="Nguyen T."/>
            <person name="Nguyen N."/>
            <person name="Nicol R."/>
            <person name="Norbu C."/>
            <person name="Norbu N."/>
            <person name="Novod N."/>
            <person name="O'Neill B."/>
            <person name="Osman S."/>
            <person name="Markiewicz E."/>
            <person name="Oyono O.L."/>
            <person name="Patti C."/>
            <person name="Phunkhang P."/>
            <person name="Pierre F."/>
            <person name="Priest M."/>
            <person name="Raghuraman S."/>
            <person name="Rege F."/>
            <person name="Reyes R."/>
            <person name="Rise C."/>
            <person name="Rogov P."/>
            <person name="Ross K."/>
            <person name="Ryan E."/>
            <person name="Settipalli S."/>
            <person name="Shea T."/>
            <person name="Sherpa N."/>
            <person name="Shi L."/>
            <person name="Shih D."/>
            <person name="Sparrow T."/>
            <person name="Spaulding J."/>
            <person name="Stalker J."/>
            <person name="Stange-Thomann N."/>
            <person name="Stavropoulos S."/>
            <person name="Stone C."/>
            <person name="Strader C."/>
            <person name="Tesfaye S."/>
            <person name="Thomson T."/>
            <person name="Thoulutsang Y."/>
            <person name="Thoulutsang D."/>
            <person name="Topham K."/>
            <person name="Topping I."/>
            <person name="Tsamla T."/>
            <person name="Vassiliev H."/>
            <person name="Vo A."/>
            <person name="Wangchuk T."/>
            <person name="Wangdi T."/>
            <person name="Weiand M."/>
            <person name="Wilkinson J."/>
            <person name="Wilson A."/>
            <person name="Yadav S."/>
            <person name="Young G."/>
            <person name="Yu Q."/>
            <person name="Zembek L."/>
            <person name="Zhong D."/>
            <person name="Zimmer A."/>
            <person name="Zwirko Z."/>
            <person name="Jaffe D.B."/>
            <person name="Alvarez P."/>
            <person name="Brockman W."/>
            <person name="Butler J."/>
            <person name="Chin C."/>
            <person name="Gnerre S."/>
            <person name="Grabherr M."/>
            <person name="Kleber M."/>
            <person name="Mauceli E."/>
            <person name="MacCallum I."/>
        </authorList>
    </citation>
    <scope>NUCLEOTIDE SEQUENCE [LARGE SCALE GENOMIC DNA]</scope>
    <source>
        <strain evidence="3">white501</strain>
    </source>
</reference>
<dbReference type="AlphaFoldDB" id="B4QW76"/>
<dbReference type="EMBL" id="CM000364">
    <property type="protein sequence ID" value="EDX11675.1"/>
    <property type="molecule type" value="Genomic_DNA"/>
</dbReference>
<proteinExistence type="predicted"/>